<dbReference type="Proteomes" id="UP001281410">
    <property type="component" value="Unassembled WGS sequence"/>
</dbReference>
<gene>
    <name evidence="2" type="ORF">Dsin_001645</name>
</gene>
<evidence type="ECO:0000313" key="2">
    <source>
        <dbReference type="EMBL" id="KAK3229764.1"/>
    </source>
</evidence>
<dbReference type="PANTHER" id="PTHR47723:SF19">
    <property type="entry name" value="POLYNUCLEOTIDYL TRANSFERASE, RIBONUCLEASE H-LIKE SUPERFAMILY PROTEIN"/>
    <property type="match status" value="1"/>
</dbReference>
<name>A0AAE0EIY7_9ROSI</name>
<proteinExistence type="predicted"/>
<evidence type="ECO:0000259" key="1">
    <source>
        <dbReference type="Pfam" id="PF13456"/>
    </source>
</evidence>
<comment type="caution">
    <text evidence="2">The sequence shown here is derived from an EMBL/GenBank/DDBJ whole genome shotgun (WGS) entry which is preliminary data.</text>
</comment>
<dbReference type="PANTHER" id="PTHR47723">
    <property type="entry name" value="OS05G0353850 PROTEIN"/>
    <property type="match status" value="1"/>
</dbReference>
<dbReference type="Gene3D" id="3.30.420.10">
    <property type="entry name" value="Ribonuclease H-like superfamily/Ribonuclease H"/>
    <property type="match status" value="1"/>
</dbReference>
<dbReference type="AlphaFoldDB" id="A0AAE0EIY7"/>
<dbReference type="EMBL" id="JANJYJ010000001">
    <property type="protein sequence ID" value="KAK3229764.1"/>
    <property type="molecule type" value="Genomic_DNA"/>
</dbReference>
<dbReference type="GO" id="GO:0003676">
    <property type="term" value="F:nucleic acid binding"/>
    <property type="evidence" value="ECO:0007669"/>
    <property type="project" value="InterPro"/>
</dbReference>
<dbReference type="SUPFAM" id="SSF53098">
    <property type="entry name" value="Ribonuclease H-like"/>
    <property type="match status" value="1"/>
</dbReference>
<organism evidence="2 3">
    <name type="scientific">Dipteronia sinensis</name>
    <dbReference type="NCBI Taxonomy" id="43782"/>
    <lineage>
        <taxon>Eukaryota</taxon>
        <taxon>Viridiplantae</taxon>
        <taxon>Streptophyta</taxon>
        <taxon>Embryophyta</taxon>
        <taxon>Tracheophyta</taxon>
        <taxon>Spermatophyta</taxon>
        <taxon>Magnoliopsida</taxon>
        <taxon>eudicotyledons</taxon>
        <taxon>Gunneridae</taxon>
        <taxon>Pentapetalae</taxon>
        <taxon>rosids</taxon>
        <taxon>malvids</taxon>
        <taxon>Sapindales</taxon>
        <taxon>Sapindaceae</taxon>
        <taxon>Hippocastanoideae</taxon>
        <taxon>Acereae</taxon>
        <taxon>Dipteronia</taxon>
    </lineage>
</organism>
<dbReference type="InterPro" id="IPR002156">
    <property type="entry name" value="RNaseH_domain"/>
</dbReference>
<dbReference type="InterPro" id="IPR012337">
    <property type="entry name" value="RNaseH-like_sf"/>
</dbReference>
<dbReference type="InterPro" id="IPR036397">
    <property type="entry name" value="RNaseH_sf"/>
</dbReference>
<dbReference type="CDD" id="cd06222">
    <property type="entry name" value="RNase_H_like"/>
    <property type="match status" value="1"/>
</dbReference>
<feature type="domain" description="RNase H type-1" evidence="1">
    <location>
        <begin position="213"/>
        <end position="283"/>
    </location>
</feature>
<accession>A0AAE0EIY7</accession>
<keyword evidence="3" id="KW-1185">Reference proteome</keyword>
<dbReference type="InterPro" id="IPR053151">
    <property type="entry name" value="RNase_H-like"/>
</dbReference>
<dbReference type="InterPro" id="IPR044730">
    <property type="entry name" value="RNase_H-like_dom_plant"/>
</dbReference>
<sequence>MGNPMTANIEFRWSRIRLEMMRRRMKPWDELIVEYGEKRHRSGDDATRFPFGIMKECLDLFCNLSEQRLAAWKSDTFSLAGRATLIKAVTSAPQVGEDEGIDGLREAISGLHYRNVMDVDHLLNYPSENDIVMELPIDEKLIQRVINSSPMIMIQMTTEFLPSVSPKEDWLEANRNETFMNIKSVSVAWVPPGEGFVKLNVDGGCIGDVGIGTVIKAEFWGLLEGLDMVWRKGFRKVVVETDSMSTVHFIEKDTNPIHPMFSLIQSCKRLIAADRNCSVKHGKMGRNMEFGVLFFEEPPPAILDIVDNDARGLACARSHFV</sequence>
<evidence type="ECO:0000313" key="3">
    <source>
        <dbReference type="Proteomes" id="UP001281410"/>
    </source>
</evidence>
<protein>
    <recommendedName>
        <fullName evidence="1">RNase H type-1 domain-containing protein</fullName>
    </recommendedName>
</protein>
<dbReference type="GO" id="GO:0004523">
    <property type="term" value="F:RNA-DNA hybrid ribonuclease activity"/>
    <property type="evidence" value="ECO:0007669"/>
    <property type="project" value="InterPro"/>
</dbReference>
<dbReference type="Pfam" id="PF13456">
    <property type="entry name" value="RVT_3"/>
    <property type="match status" value="1"/>
</dbReference>
<reference evidence="2" key="1">
    <citation type="journal article" date="2023" name="Plant J.">
        <title>Genome sequences and population genomics provide insights into the demographic history, inbreeding, and mutation load of two 'living fossil' tree species of Dipteronia.</title>
        <authorList>
            <person name="Feng Y."/>
            <person name="Comes H.P."/>
            <person name="Chen J."/>
            <person name="Zhu S."/>
            <person name="Lu R."/>
            <person name="Zhang X."/>
            <person name="Li P."/>
            <person name="Qiu J."/>
            <person name="Olsen K.M."/>
            <person name="Qiu Y."/>
        </authorList>
    </citation>
    <scope>NUCLEOTIDE SEQUENCE</scope>
    <source>
        <strain evidence="2">NBL</strain>
    </source>
</reference>